<dbReference type="Gene3D" id="3.10.620.30">
    <property type="match status" value="1"/>
</dbReference>
<accession>A0A3E0DWC7</accession>
<evidence type="ECO:0000313" key="2">
    <source>
        <dbReference type="EMBL" id="REG87125.1"/>
    </source>
</evidence>
<dbReference type="AlphaFoldDB" id="A0A3E0DWC7"/>
<organism evidence="2 3">
    <name type="scientific">Algoriphagus antarcticus</name>
    <dbReference type="NCBI Taxonomy" id="238540"/>
    <lineage>
        <taxon>Bacteria</taxon>
        <taxon>Pseudomonadati</taxon>
        <taxon>Bacteroidota</taxon>
        <taxon>Cytophagia</taxon>
        <taxon>Cytophagales</taxon>
        <taxon>Cyclobacteriaceae</taxon>
        <taxon>Algoriphagus</taxon>
    </lineage>
</organism>
<dbReference type="RefSeq" id="WP_086540228.1">
    <property type="nucleotide sequence ID" value="NZ_MSSW01000008.1"/>
</dbReference>
<dbReference type="Gene3D" id="2.60.40.3140">
    <property type="match status" value="1"/>
</dbReference>
<evidence type="ECO:0000313" key="3">
    <source>
        <dbReference type="Proteomes" id="UP000256405"/>
    </source>
</evidence>
<dbReference type="Proteomes" id="UP000256405">
    <property type="component" value="Unassembled WGS sequence"/>
</dbReference>
<evidence type="ECO:0000259" key="1">
    <source>
        <dbReference type="Pfam" id="PF12969"/>
    </source>
</evidence>
<protein>
    <submittedName>
        <fullName evidence="2">Uncharacterized protein DUF3857</fullName>
    </submittedName>
</protein>
<dbReference type="EMBL" id="QUNF01000011">
    <property type="protein sequence ID" value="REG87125.1"/>
    <property type="molecule type" value="Genomic_DNA"/>
</dbReference>
<dbReference type="InterPro" id="IPR024618">
    <property type="entry name" value="DUF3857"/>
</dbReference>
<dbReference type="OrthoDB" id="98874at2"/>
<proteinExistence type="predicted"/>
<keyword evidence="3" id="KW-1185">Reference proteome</keyword>
<sequence length="639" mass="74165">MNPLYWRIFILHFLILFIPFLCQAQVVFGEYTEEELALEVVPFEPEAKQVTLYEEANAYFKVNGIYTDYIYRVKVLDDNVEGFGDFRIQFYKGLYLNEDITRLKAQVSYQDGDQRKVVQLSNKIHLKEVDMGEGYFEVRIAFPQVKKGSILEYSYTKMDKGYSILDGWAFQKEIPALVSKYTFKAPDFFQYQMITQGKALQEVAQISEKRNTYSWTLKNIPSLPQEPFVGSLYDYQIRVDGYLFTSQYVKEENLETSDIFYASWKQMATKLMEGTETSTYLGDKVPKAKYPSLIFTDSTQKATAIKVFDYVSKNYKAYSSRWLEPFYTLPDFLEKKEGNSFDKNLLLSHLLKLEGIDSHIVMVNERGKGRSTLIEKPYINQFQSSILLAKIDGQQVFLDATDSTAPFGLVPLRKLVPRGFFMEKDKGRLDEINLQHRSGIIHLVNLEADSTRNLQLSHTLRFMDYEALKGGKYKEAGSYENLLEENGIEKELLDFSYDDQIKEKRMFTMHFKTNIETASEDFIIISPFELSSFAKNLFTQDSRILPIEFDYPIFESFNVNLIIPDGYELDDYPEDQVITIPSKGIRFLFQSDASDKELKISTRVELLKSTFPALEYSDLKFIMESIASKMSEPILLKKL</sequence>
<gene>
    <name evidence="2" type="ORF">C8N25_111104</name>
</gene>
<name>A0A3E0DWC7_9BACT</name>
<feature type="domain" description="DUF3857" evidence="1">
    <location>
        <begin position="71"/>
        <end position="222"/>
    </location>
</feature>
<comment type="caution">
    <text evidence="2">The sequence shown here is derived from an EMBL/GenBank/DDBJ whole genome shotgun (WGS) entry which is preliminary data.</text>
</comment>
<dbReference type="Gene3D" id="2.60.120.1130">
    <property type="match status" value="1"/>
</dbReference>
<dbReference type="Pfam" id="PF12969">
    <property type="entry name" value="DUF3857"/>
    <property type="match status" value="1"/>
</dbReference>
<reference evidence="2 3" key="1">
    <citation type="submission" date="2018-08" db="EMBL/GenBank/DDBJ databases">
        <title>Genomic Encyclopedia of Archaeal and Bacterial Type Strains, Phase II (KMG-II): from individual species to whole genera.</title>
        <authorList>
            <person name="Goeker M."/>
        </authorList>
    </citation>
    <scope>NUCLEOTIDE SEQUENCE [LARGE SCALE GENOMIC DNA]</scope>
    <source>
        <strain evidence="2 3">DSM 15986</strain>
    </source>
</reference>